<dbReference type="PANTHER" id="PTHR46333">
    <property type="entry name" value="CYTOKINESIS PROTEIN 3"/>
    <property type="match status" value="1"/>
</dbReference>
<evidence type="ECO:0000313" key="2">
    <source>
        <dbReference type="EMBL" id="SET54852.1"/>
    </source>
</evidence>
<dbReference type="EMBL" id="FOHE01000014">
    <property type="protein sequence ID" value="SET54852.1"/>
    <property type="molecule type" value="Genomic_DNA"/>
</dbReference>
<dbReference type="Pfam" id="PF01841">
    <property type="entry name" value="Transglut_core"/>
    <property type="match status" value="1"/>
</dbReference>
<dbReference type="STRING" id="930131.SAMN05216389_11479"/>
<dbReference type="RefSeq" id="WP_090871103.1">
    <property type="nucleotide sequence ID" value="NZ_FOHE01000014.1"/>
</dbReference>
<dbReference type="Proteomes" id="UP000198618">
    <property type="component" value="Unassembled WGS sequence"/>
</dbReference>
<dbReference type="Gene3D" id="3.10.620.30">
    <property type="match status" value="1"/>
</dbReference>
<dbReference type="OrthoDB" id="9787782at2"/>
<evidence type="ECO:0000259" key="1">
    <source>
        <dbReference type="SMART" id="SM00460"/>
    </source>
</evidence>
<dbReference type="SUPFAM" id="SSF54001">
    <property type="entry name" value="Cysteine proteinases"/>
    <property type="match status" value="1"/>
</dbReference>
<organism evidence="2 3">
    <name type="scientific">Oceanobacillus limi</name>
    <dbReference type="NCBI Taxonomy" id="930131"/>
    <lineage>
        <taxon>Bacteria</taxon>
        <taxon>Bacillati</taxon>
        <taxon>Bacillota</taxon>
        <taxon>Bacilli</taxon>
        <taxon>Bacillales</taxon>
        <taxon>Bacillaceae</taxon>
        <taxon>Oceanobacillus</taxon>
    </lineage>
</organism>
<dbReference type="PANTHER" id="PTHR46333:SF2">
    <property type="entry name" value="CYTOKINESIS PROTEIN 3"/>
    <property type="match status" value="1"/>
</dbReference>
<evidence type="ECO:0000313" key="3">
    <source>
        <dbReference type="Proteomes" id="UP000198618"/>
    </source>
</evidence>
<dbReference type="AlphaFoldDB" id="A0A1I0FCC5"/>
<dbReference type="InterPro" id="IPR052557">
    <property type="entry name" value="CAP/Cytokinesis_protein"/>
</dbReference>
<dbReference type="InterPro" id="IPR002931">
    <property type="entry name" value="Transglutaminase-like"/>
</dbReference>
<dbReference type="GO" id="GO:0005737">
    <property type="term" value="C:cytoplasm"/>
    <property type="evidence" value="ECO:0007669"/>
    <property type="project" value="TreeGrafter"/>
</dbReference>
<reference evidence="2 3" key="1">
    <citation type="submission" date="2016-10" db="EMBL/GenBank/DDBJ databases">
        <authorList>
            <person name="de Groot N.N."/>
        </authorList>
    </citation>
    <scope>NUCLEOTIDE SEQUENCE [LARGE SCALE GENOMIC DNA]</scope>
    <source>
        <strain evidence="2 3">IBRC-M 10780</strain>
    </source>
</reference>
<name>A0A1I0FCC5_9BACI</name>
<feature type="domain" description="Transglutaminase-like" evidence="1">
    <location>
        <begin position="466"/>
        <end position="521"/>
    </location>
</feature>
<sequence length="558" mass="63129">MKKVIVLFVVAILLVGCQKEEEQPIDKSSDNPKEQEAVADIKSEVSAIQFSNYAEEVGFSLRTPSDSTINAQNTVQIQGEIENTAVLSDDEVWIVVTPESQIEELKHSEFNYYLPIKSGEFAKEISMHNGLGEYQVSIRLPGSEAEDEGSYVEAANFTVNNQSEDIQREVEYTKYGVEQELELIRPEQGLNELDQSIYVEGVVPKDYGGEMVLVQVEREGENRQVMLPVKDGLFTGDIPLYFGKGNHLVRIQLYNEEDGLYYDSAMFYARNQSESAFAEMEAYRTYTDRGITLQDPSWDTVNEWDELEYPIKGEIDPDTPGADEITHIIVMVNHVGEGEESGYLVPVENYQFEGNAYFRFGPGEYEVTVNVPSMEQHDQSMFYFESVVKVGHQVAHITDQRDLLPSRGIESDHPEIIQKAEEITAGIHGEREKAKAIYEFVAQHVAYDVEKAEKDIFDIGDSALTTLESGIGICQDYAFLATALLRAIGMEAHYVEGYAGERHAWVEVKTDGKWIEMDPTWGAGYIQDGTFHFNYNEDYFDPAPSFFAETHTREGIMY</sequence>
<protein>
    <submittedName>
        <fullName evidence="2">Transglutaminase-like superfamily protein</fullName>
    </submittedName>
</protein>
<dbReference type="SMART" id="SM00460">
    <property type="entry name" value="TGc"/>
    <property type="match status" value="1"/>
</dbReference>
<proteinExistence type="predicted"/>
<keyword evidence="3" id="KW-1185">Reference proteome</keyword>
<gene>
    <name evidence="2" type="ORF">SAMN05216389_11479</name>
</gene>
<dbReference type="InterPro" id="IPR038765">
    <property type="entry name" value="Papain-like_cys_pep_sf"/>
</dbReference>
<accession>A0A1I0FCC5</accession>
<dbReference type="PROSITE" id="PS51257">
    <property type="entry name" value="PROKAR_LIPOPROTEIN"/>
    <property type="match status" value="1"/>
</dbReference>